<evidence type="ECO:0000313" key="3">
    <source>
        <dbReference type="Proteomes" id="UP000229847"/>
    </source>
</evidence>
<evidence type="ECO:0000256" key="1">
    <source>
        <dbReference type="SAM" id="Phobius"/>
    </source>
</evidence>
<name>A0A2H0BL95_9BACT</name>
<comment type="caution">
    <text evidence="2">The sequence shown here is derived from an EMBL/GenBank/DDBJ whole genome shotgun (WGS) entry which is preliminary data.</text>
</comment>
<keyword evidence="1" id="KW-0472">Membrane</keyword>
<dbReference type="Proteomes" id="UP000229847">
    <property type="component" value="Unassembled WGS sequence"/>
</dbReference>
<dbReference type="AlphaFoldDB" id="A0A2H0BL95"/>
<feature type="transmembrane region" description="Helical" evidence="1">
    <location>
        <begin position="13"/>
        <end position="32"/>
    </location>
</feature>
<accession>A0A2H0BL95</accession>
<feature type="transmembrane region" description="Helical" evidence="1">
    <location>
        <begin position="53"/>
        <end position="76"/>
    </location>
</feature>
<evidence type="ECO:0008006" key="4">
    <source>
        <dbReference type="Google" id="ProtNLM"/>
    </source>
</evidence>
<keyword evidence="1" id="KW-1133">Transmembrane helix</keyword>
<sequence length="114" mass="12604">MELNTLEKLPLKGYFNASWITNLTIIIFSLLIQKRIPPQIPIFYGLPQGEVQLSSPIGILIPSVSSLIFILLNLSLINVIKDEFIKKILVVAGLTTAIFASITVVKIIFLVGQI</sequence>
<feature type="transmembrane region" description="Helical" evidence="1">
    <location>
        <begin position="88"/>
        <end position="111"/>
    </location>
</feature>
<proteinExistence type="predicted"/>
<protein>
    <recommendedName>
        <fullName evidence="4">DUF1648 domain-containing protein</fullName>
    </recommendedName>
</protein>
<keyword evidence="1" id="KW-0812">Transmembrane</keyword>
<organism evidence="2 3">
    <name type="scientific">Candidatus Woesebacteria bacterium CG22_combo_CG10-13_8_21_14_all_39_10</name>
    <dbReference type="NCBI Taxonomy" id="1975059"/>
    <lineage>
        <taxon>Bacteria</taxon>
        <taxon>Candidatus Woeseibacteriota</taxon>
    </lineage>
</organism>
<dbReference type="EMBL" id="PCSW01000037">
    <property type="protein sequence ID" value="PIP57778.1"/>
    <property type="molecule type" value="Genomic_DNA"/>
</dbReference>
<reference evidence="2 3" key="1">
    <citation type="submission" date="2017-09" db="EMBL/GenBank/DDBJ databases">
        <title>Depth-based differentiation of microbial function through sediment-hosted aquifers and enrichment of novel symbionts in the deep terrestrial subsurface.</title>
        <authorList>
            <person name="Probst A.J."/>
            <person name="Ladd B."/>
            <person name="Jarett J.K."/>
            <person name="Geller-Mcgrath D.E."/>
            <person name="Sieber C.M."/>
            <person name="Emerson J.B."/>
            <person name="Anantharaman K."/>
            <person name="Thomas B.C."/>
            <person name="Malmstrom R."/>
            <person name="Stieglmeier M."/>
            <person name="Klingl A."/>
            <person name="Woyke T."/>
            <person name="Ryan C.M."/>
            <person name="Banfield J.F."/>
        </authorList>
    </citation>
    <scope>NUCLEOTIDE SEQUENCE [LARGE SCALE GENOMIC DNA]</scope>
    <source>
        <strain evidence="2">CG22_combo_CG10-13_8_21_14_all_39_10</strain>
    </source>
</reference>
<evidence type="ECO:0000313" key="2">
    <source>
        <dbReference type="EMBL" id="PIP57778.1"/>
    </source>
</evidence>
<gene>
    <name evidence="2" type="ORF">COX03_01260</name>
</gene>